<organism evidence="1 2">
    <name type="scientific">Paractinoplanes tereljensis</name>
    <dbReference type="NCBI Taxonomy" id="571912"/>
    <lineage>
        <taxon>Bacteria</taxon>
        <taxon>Bacillati</taxon>
        <taxon>Actinomycetota</taxon>
        <taxon>Actinomycetes</taxon>
        <taxon>Micromonosporales</taxon>
        <taxon>Micromonosporaceae</taxon>
        <taxon>Paractinoplanes</taxon>
    </lineage>
</organism>
<sequence>MKHWDYDADRIDGFDYDIGAILVKAATVIGESELTGTLRTWGLGPEQFLHPWQTADPR</sequence>
<name>A0A919NV67_9ACTN</name>
<evidence type="ECO:0000313" key="2">
    <source>
        <dbReference type="Proteomes" id="UP000623608"/>
    </source>
</evidence>
<keyword evidence="2" id="KW-1185">Reference proteome</keyword>
<dbReference type="Proteomes" id="UP000623608">
    <property type="component" value="Unassembled WGS sequence"/>
</dbReference>
<dbReference type="AlphaFoldDB" id="A0A919NV67"/>
<evidence type="ECO:0000313" key="1">
    <source>
        <dbReference type="EMBL" id="GIF25780.1"/>
    </source>
</evidence>
<dbReference type="EMBL" id="BOMY01000054">
    <property type="protein sequence ID" value="GIF25780.1"/>
    <property type="molecule type" value="Genomic_DNA"/>
</dbReference>
<proteinExistence type="predicted"/>
<comment type="caution">
    <text evidence="1">The sequence shown here is derived from an EMBL/GenBank/DDBJ whole genome shotgun (WGS) entry which is preliminary data.</text>
</comment>
<accession>A0A919NV67</accession>
<reference evidence="1" key="1">
    <citation type="submission" date="2021-01" db="EMBL/GenBank/DDBJ databases">
        <title>Whole genome shotgun sequence of Actinoplanes tereljensis NBRC 105297.</title>
        <authorList>
            <person name="Komaki H."/>
            <person name="Tamura T."/>
        </authorList>
    </citation>
    <scope>NUCLEOTIDE SEQUENCE</scope>
    <source>
        <strain evidence="1">NBRC 105297</strain>
    </source>
</reference>
<protein>
    <submittedName>
        <fullName evidence="1">Uncharacterized protein</fullName>
    </submittedName>
</protein>
<gene>
    <name evidence="1" type="ORF">Ate02nite_85100</name>
</gene>